<dbReference type="SUPFAM" id="SSF58104">
    <property type="entry name" value="Methyl-accepting chemotaxis protein (MCP) signaling domain"/>
    <property type="match status" value="1"/>
</dbReference>
<dbReference type="PROSITE" id="PS50111">
    <property type="entry name" value="CHEMOTAXIS_TRANSDUC_2"/>
    <property type="match status" value="1"/>
</dbReference>
<feature type="domain" description="Methyl-accepting transducer" evidence="5">
    <location>
        <begin position="377"/>
        <end position="606"/>
    </location>
</feature>
<keyword evidence="4" id="KW-1133">Transmembrane helix</keyword>
<keyword evidence="7" id="KW-1185">Reference proteome</keyword>
<feature type="transmembrane region" description="Helical" evidence="4">
    <location>
        <begin position="250"/>
        <end position="270"/>
    </location>
</feature>
<evidence type="ECO:0000256" key="2">
    <source>
        <dbReference type="ARBA" id="ARBA00029447"/>
    </source>
</evidence>
<dbReference type="Pfam" id="PF00015">
    <property type="entry name" value="MCPsignal"/>
    <property type="match status" value="1"/>
</dbReference>
<accession>A0A136WFP0</accession>
<keyword evidence="3" id="KW-0807">Transducer</keyword>
<dbReference type="GO" id="GO:0007165">
    <property type="term" value="P:signal transduction"/>
    <property type="evidence" value="ECO:0007669"/>
    <property type="project" value="UniProtKB-KW"/>
</dbReference>
<dbReference type="PRINTS" id="PR00260">
    <property type="entry name" value="CHEMTRNSDUCR"/>
</dbReference>
<name>A0A136WFP0_9FIRM</name>
<dbReference type="InterPro" id="IPR004090">
    <property type="entry name" value="Chemotax_Me-accpt_rcpt"/>
</dbReference>
<dbReference type="InterPro" id="IPR004089">
    <property type="entry name" value="MCPsignal_dom"/>
</dbReference>
<evidence type="ECO:0000256" key="1">
    <source>
        <dbReference type="ARBA" id="ARBA00022500"/>
    </source>
</evidence>
<dbReference type="Gene3D" id="1.10.287.950">
    <property type="entry name" value="Methyl-accepting chemotaxis protein"/>
    <property type="match status" value="1"/>
</dbReference>
<dbReference type="GO" id="GO:0004888">
    <property type="term" value="F:transmembrane signaling receptor activity"/>
    <property type="evidence" value="ECO:0007669"/>
    <property type="project" value="InterPro"/>
</dbReference>
<dbReference type="PANTHER" id="PTHR43531:SF11">
    <property type="entry name" value="METHYL-ACCEPTING CHEMOTAXIS PROTEIN 3"/>
    <property type="match status" value="1"/>
</dbReference>
<organism evidence="6 7">
    <name type="scientific">Anaerotignum neopropionicum</name>
    <dbReference type="NCBI Taxonomy" id="36847"/>
    <lineage>
        <taxon>Bacteria</taxon>
        <taxon>Bacillati</taxon>
        <taxon>Bacillota</taxon>
        <taxon>Clostridia</taxon>
        <taxon>Lachnospirales</taxon>
        <taxon>Anaerotignaceae</taxon>
        <taxon>Anaerotignum</taxon>
    </lineage>
</organism>
<proteinExistence type="inferred from homology"/>
<keyword evidence="4" id="KW-0812">Transmembrane</keyword>
<feature type="transmembrane region" description="Helical" evidence="4">
    <location>
        <begin position="78"/>
        <end position="100"/>
    </location>
</feature>
<dbReference type="PANTHER" id="PTHR43531">
    <property type="entry name" value="PROTEIN ICFG"/>
    <property type="match status" value="1"/>
</dbReference>
<evidence type="ECO:0000259" key="5">
    <source>
        <dbReference type="PROSITE" id="PS50111"/>
    </source>
</evidence>
<protein>
    <submittedName>
        <fullName evidence="6">Methyl-accepting chemotaxis protein IV</fullName>
    </submittedName>
</protein>
<dbReference type="STRING" id="36847.CLNEO_11840"/>
<dbReference type="AlphaFoldDB" id="A0A136WFP0"/>
<dbReference type="InterPro" id="IPR051310">
    <property type="entry name" value="MCP_chemotaxis"/>
</dbReference>
<evidence type="ECO:0000256" key="3">
    <source>
        <dbReference type="PROSITE-ProRule" id="PRU00284"/>
    </source>
</evidence>
<reference evidence="6 7" key="1">
    <citation type="submission" date="2016-01" db="EMBL/GenBank/DDBJ databases">
        <title>Genome sequence of Clostridium neopropionicum X4, DSM-3847.</title>
        <authorList>
            <person name="Poehlein A."/>
            <person name="Beck M.H."/>
            <person name="Bengelsdorf F.R."/>
            <person name="Daniel R."/>
            <person name="Duerre P."/>
        </authorList>
    </citation>
    <scope>NUCLEOTIDE SEQUENCE [LARGE SCALE GENOMIC DNA]</scope>
    <source>
        <strain evidence="6 7">DSM-3847</strain>
    </source>
</reference>
<dbReference type="GO" id="GO:0016020">
    <property type="term" value="C:membrane"/>
    <property type="evidence" value="ECO:0007669"/>
    <property type="project" value="InterPro"/>
</dbReference>
<dbReference type="EMBL" id="LRVM01000003">
    <property type="protein sequence ID" value="KXL53213.1"/>
    <property type="molecule type" value="Genomic_DNA"/>
</dbReference>
<comment type="similarity">
    <text evidence="2">Belongs to the methyl-accepting chemotaxis (MCP) protein family.</text>
</comment>
<keyword evidence="4" id="KW-0472">Membrane</keyword>
<gene>
    <name evidence="6" type="primary">tap_1</name>
    <name evidence="6" type="ORF">CLNEO_11840</name>
</gene>
<keyword evidence="1" id="KW-0145">Chemotaxis</keyword>
<evidence type="ECO:0000313" key="6">
    <source>
        <dbReference type="EMBL" id="KXL53213.1"/>
    </source>
</evidence>
<sequence>MNKKINLHKPNFKFSRKISLRHYFKFAVGFNTKFTRYLEKIYKIKPKLNFIKLPSIKQKKQLSRVPNVKRNLKISHKLHLVCAIAICMNILMILIILGALQTAEQKMQSFYDIEYKNSIQQMQIRNDVVTLDHTILSAVINHDYEQSNEAVDLAVQKTVSDINILKKSFSDDQLMKELNNTLNKFIAEEMKVMSYVFAGQTEKALVAIRGDYKQHVDDLYDILDTVSIKAEHAATLALQETVQQRHHTTLLLIIATTSLGFILLFTAGMLDKTIRKATSKIIHIADCIEIGNLNFSGEKHLPGDELDDVICSCEQMAQTLQILMRDVASMLEEMAKGNMVYQTIHREHYTGDYQSLLVAAENMQSYINYALNNVDTATQRVEGHVKDVLEGAQNLSIHAVKQNESITQLSDTLCVISNNSKHNAEQIQKISQATYEMNEQVGITRQHMSQTTNAITDVTAHASKIKKIINTINDIAFQTDILALNASIEAARAGAAGRGFSVVAGEVRALAQKVTQAAKETEELIDNSLQLTNKCERTVSHTSDSLDLVVNRTNDITEMISKISKVVKKDQEDIKNISFEAENIRHIVRMNTETAQQFAYGSEDGYQQVNILKQQMKQFVRQEVSTDGNEKIS</sequence>
<evidence type="ECO:0000313" key="7">
    <source>
        <dbReference type="Proteomes" id="UP000070539"/>
    </source>
</evidence>
<comment type="caution">
    <text evidence="6">The sequence shown here is derived from an EMBL/GenBank/DDBJ whole genome shotgun (WGS) entry which is preliminary data.</text>
</comment>
<dbReference type="SMART" id="SM00283">
    <property type="entry name" value="MA"/>
    <property type="match status" value="1"/>
</dbReference>
<dbReference type="GO" id="GO:0006935">
    <property type="term" value="P:chemotaxis"/>
    <property type="evidence" value="ECO:0007669"/>
    <property type="project" value="UniProtKB-KW"/>
</dbReference>
<dbReference type="Proteomes" id="UP000070539">
    <property type="component" value="Unassembled WGS sequence"/>
</dbReference>
<evidence type="ECO:0000256" key="4">
    <source>
        <dbReference type="SAM" id="Phobius"/>
    </source>
</evidence>